<keyword evidence="1" id="KW-0732">Signal</keyword>
<dbReference type="Proteomes" id="UP000521943">
    <property type="component" value="Unassembled WGS sequence"/>
</dbReference>
<comment type="caution">
    <text evidence="2">The sequence shown here is derived from an EMBL/GenBank/DDBJ whole genome shotgun (WGS) entry which is preliminary data.</text>
</comment>
<evidence type="ECO:0008006" key="4">
    <source>
        <dbReference type="Google" id="ProtNLM"/>
    </source>
</evidence>
<evidence type="ECO:0000313" key="2">
    <source>
        <dbReference type="EMBL" id="KAF6762862.1"/>
    </source>
</evidence>
<dbReference type="AlphaFoldDB" id="A0A8H6IEG1"/>
<protein>
    <recommendedName>
        <fullName evidence="4">Secreted protein</fullName>
    </recommendedName>
</protein>
<evidence type="ECO:0000256" key="1">
    <source>
        <dbReference type="SAM" id="SignalP"/>
    </source>
</evidence>
<keyword evidence="3" id="KW-1185">Reference proteome</keyword>
<feature type="chain" id="PRO_5034416517" description="Secreted protein" evidence="1">
    <location>
        <begin position="19"/>
        <end position="159"/>
    </location>
</feature>
<gene>
    <name evidence="2" type="ORF">DFP72DRAFT_877143</name>
</gene>
<accession>A0A8H6IEG1</accession>
<dbReference type="EMBL" id="JACGCI010000007">
    <property type="protein sequence ID" value="KAF6762862.1"/>
    <property type="molecule type" value="Genomic_DNA"/>
</dbReference>
<reference evidence="2 3" key="1">
    <citation type="submission" date="2020-07" db="EMBL/GenBank/DDBJ databases">
        <title>Comparative genomics of pyrophilous fungi reveals a link between fire events and developmental genes.</title>
        <authorList>
            <consortium name="DOE Joint Genome Institute"/>
            <person name="Steindorff A.S."/>
            <person name="Carver A."/>
            <person name="Calhoun S."/>
            <person name="Stillman K."/>
            <person name="Liu H."/>
            <person name="Lipzen A."/>
            <person name="Pangilinan J."/>
            <person name="Labutti K."/>
            <person name="Bruns T.D."/>
            <person name="Grigoriev I.V."/>
        </authorList>
    </citation>
    <scope>NUCLEOTIDE SEQUENCE [LARGE SCALE GENOMIC DNA]</scope>
    <source>
        <strain evidence="2 3">CBS 144469</strain>
    </source>
</reference>
<evidence type="ECO:0000313" key="3">
    <source>
        <dbReference type="Proteomes" id="UP000521943"/>
    </source>
</evidence>
<feature type="non-terminal residue" evidence="2">
    <location>
        <position position="1"/>
    </location>
</feature>
<proteinExistence type="predicted"/>
<organism evidence="2 3">
    <name type="scientific">Ephemerocybe angulata</name>
    <dbReference type="NCBI Taxonomy" id="980116"/>
    <lineage>
        <taxon>Eukaryota</taxon>
        <taxon>Fungi</taxon>
        <taxon>Dikarya</taxon>
        <taxon>Basidiomycota</taxon>
        <taxon>Agaricomycotina</taxon>
        <taxon>Agaricomycetes</taxon>
        <taxon>Agaricomycetidae</taxon>
        <taxon>Agaricales</taxon>
        <taxon>Agaricineae</taxon>
        <taxon>Psathyrellaceae</taxon>
        <taxon>Ephemerocybe</taxon>
    </lineage>
</organism>
<name>A0A8H6IEG1_9AGAR</name>
<feature type="signal peptide" evidence="1">
    <location>
        <begin position="1"/>
        <end position="18"/>
    </location>
</feature>
<sequence>MWEFWPLLLVRSSGQCVALHSIGWRLYSGLILGRTERRYQRTSILFTATRWTGCFQGAVNTMSWDYLETTSRLEWVVATVRCHHTSVPMRCCCCTLAMYSSVPLQVHMHSNCDCFTSHGSTSPKPTFASLPKVSQLMIALYLIQRRFGEDKPSLGVFHT</sequence>